<gene>
    <name evidence="1" type="ORF">CDO81_19615</name>
</gene>
<name>A0A254N2J7_9BURK</name>
<comment type="caution">
    <text evidence="1">The sequence shown here is derived from an EMBL/GenBank/DDBJ whole genome shotgun (WGS) entry which is preliminary data.</text>
</comment>
<sequence length="156" mass="17125">MSARNEHELWLAYEQHGTEAAQSRDEAMTLAKLLRGHAAYADRKDARHGIVTRDIKALYDTHVPNEPAGDVLHVNGRAISGLGDPQLKPATATPPAQLVQRWNARAPLESFTASERIALRQMLLRQPGYRDQAHPDHAAMVADAKSLYAMDAGEGV</sequence>
<dbReference type="AlphaFoldDB" id="A0A254N2J7"/>
<reference evidence="1 2" key="1">
    <citation type="journal article" date="2007" name="Int. J. Syst. Evol. Microbiol.">
        <title>Description of Pelomonas aquatica sp. nov. and Pelomonas puraquae sp. nov., isolated from industrial and haemodialysis water.</title>
        <authorList>
            <person name="Gomila M."/>
            <person name="Bowien B."/>
            <person name="Falsen E."/>
            <person name="Moore E.R."/>
            <person name="Lalucat J."/>
        </authorList>
    </citation>
    <scope>NUCLEOTIDE SEQUENCE [LARGE SCALE GENOMIC DNA]</scope>
    <source>
        <strain evidence="1 2">CCUG 52769</strain>
    </source>
</reference>
<organism evidence="1 2">
    <name type="scientific">Roseateles puraquae</name>
    <dbReference type="NCBI Taxonomy" id="431059"/>
    <lineage>
        <taxon>Bacteria</taxon>
        <taxon>Pseudomonadati</taxon>
        <taxon>Pseudomonadota</taxon>
        <taxon>Betaproteobacteria</taxon>
        <taxon>Burkholderiales</taxon>
        <taxon>Sphaerotilaceae</taxon>
        <taxon>Roseateles</taxon>
    </lineage>
</organism>
<keyword evidence="2" id="KW-1185">Reference proteome</keyword>
<dbReference type="Proteomes" id="UP000197446">
    <property type="component" value="Unassembled WGS sequence"/>
</dbReference>
<evidence type="ECO:0000313" key="1">
    <source>
        <dbReference type="EMBL" id="OWR02399.1"/>
    </source>
</evidence>
<dbReference type="EMBL" id="NISI01000009">
    <property type="protein sequence ID" value="OWR02399.1"/>
    <property type="molecule type" value="Genomic_DNA"/>
</dbReference>
<protein>
    <submittedName>
        <fullName evidence="1">Uncharacterized protein</fullName>
    </submittedName>
</protein>
<proteinExistence type="predicted"/>
<dbReference type="RefSeq" id="WP_088484919.1">
    <property type="nucleotide sequence ID" value="NZ_NISI01000009.1"/>
</dbReference>
<evidence type="ECO:0000313" key="2">
    <source>
        <dbReference type="Proteomes" id="UP000197446"/>
    </source>
</evidence>
<accession>A0A254N2J7</accession>